<evidence type="ECO:0000313" key="7">
    <source>
        <dbReference type="EMBL" id="MBR9972445.1"/>
    </source>
</evidence>
<comment type="caution">
    <text evidence="7">The sequence shown here is derived from an EMBL/GenBank/DDBJ whole genome shotgun (WGS) entry which is preliminary data.</text>
</comment>
<dbReference type="InterPro" id="IPR016032">
    <property type="entry name" value="Sig_transdc_resp-reg_C-effctor"/>
</dbReference>
<dbReference type="CDD" id="cd06170">
    <property type="entry name" value="LuxR_C_like"/>
    <property type="match status" value="1"/>
</dbReference>
<accession>A0ABS5IDF3</accession>
<dbReference type="PANTHER" id="PTHR44688">
    <property type="entry name" value="DNA-BINDING TRANSCRIPTIONAL ACTIVATOR DEVR_DOSR"/>
    <property type="match status" value="1"/>
</dbReference>
<dbReference type="Gene3D" id="3.40.50.2300">
    <property type="match status" value="1"/>
</dbReference>
<name>A0ABS5IDF3_9PROT</name>
<dbReference type="PRINTS" id="PR00038">
    <property type="entry name" value="HTHLUXR"/>
</dbReference>
<dbReference type="Proteomes" id="UP000680714">
    <property type="component" value="Unassembled WGS sequence"/>
</dbReference>
<dbReference type="PROSITE" id="PS50110">
    <property type="entry name" value="RESPONSE_REGULATORY"/>
    <property type="match status" value="1"/>
</dbReference>
<dbReference type="EMBL" id="JAGTUF010000011">
    <property type="protein sequence ID" value="MBR9972445.1"/>
    <property type="molecule type" value="Genomic_DNA"/>
</dbReference>
<dbReference type="PANTHER" id="PTHR44688:SF16">
    <property type="entry name" value="DNA-BINDING TRANSCRIPTIONAL ACTIVATOR DEVR_DOSR"/>
    <property type="match status" value="1"/>
</dbReference>
<dbReference type="InterPro" id="IPR001789">
    <property type="entry name" value="Sig_transdc_resp-reg_receiver"/>
</dbReference>
<proteinExistence type="predicted"/>
<evidence type="ECO:0000256" key="4">
    <source>
        <dbReference type="PROSITE-ProRule" id="PRU00169"/>
    </source>
</evidence>
<evidence type="ECO:0000259" key="6">
    <source>
        <dbReference type="PROSITE" id="PS50110"/>
    </source>
</evidence>
<keyword evidence="1" id="KW-0805">Transcription regulation</keyword>
<organism evidence="7 8">
    <name type="scientific">Magnetospirillum sulfuroxidans</name>
    <dbReference type="NCBI Taxonomy" id="611300"/>
    <lineage>
        <taxon>Bacteria</taxon>
        <taxon>Pseudomonadati</taxon>
        <taxon>Pseudomonadota</taxon>
        <taxon>Alphaproteobacteria</taxon>
        <taxon>Rhodospirillales</taxon>
        <taxon>Rhodospirillaceae</taxon>
        <taxon>Magnetospirillum</taxon>
    </lineage>
</organism>
<protein>
    <submittedName>
        <fullName evidence="7">Response regulator transcription factor</fullName>
    </submittedName>
</protein>
<dbReference type="Gene3D" id="1.10.10.10">
    <property type="entry name" value="Winged helix-like DNA-binding domain superfamily/Winged helix DNA-binding domain"/>
    <property type="match status" value="1"/>
</dbReference>
<evidence type="ECO:0000256" key="3">
    <source>
        <dbReference type="ARBA" id="ARBA00023163"/>
    </source>
</evidence>
<sequence length="203" mass="22386">MTEAPFVVAVVDDDASFREAIVWLLRTNGYDARPYGDADNFIAQHDIRAIGCALVDLRLGEDCGIEVFRRSRAHGHDMPVIMISGHGDIPTAVKAVQQGAMGFIEKPIDNAKLLVDVASACAHHRDFCARYGRAVEAMRLYDLLTAREREVFWLLVNGKATKEVAADLGINLKTAEVHRSAVLKKMRANSVAEIICKSMALHK</sequence>
<keyword evidence="3" id="KW-0804">Transcription</keyword>
<feature type="modified residue" description="4-aspartylphosphate" evidence="4">
    <location>
        <position position="56"/>
    </location>
</feature>
<dbReference type="PROSITE" id="PS50043">
    <property type="entry name" value="HTH_LUXR_2"/>
    <property type="match status" value="1"/>
</dbReference>
<dbReference type="SMART" id="SM00448">
    <property type="entry name" value="REC"/>
    <property type="match status" value="1"/>
</dbReference>
<dbReference type="SUPFAM" id="SSF52172">
    <property type="entry name" value="CheY-like"/>
    <property type="match status" value="1"/>
</dbReference>
<dbReference type="InterPro" id="IPR036388">
    <property type="entry name" value="WH-like_DNA-bd_sf"/>
</dbReference>
<dbReference type="SMART" id="SM00421">
    <property type="entry name" value="HTH_LUXR"/>
    <property type="match status" value="1"/>
</dbReference>
<dbReference type="InterPro" id="IPR000792">
    <property type="entry name" value="Tscrpt_reg_LuxR_C"/>
</dbReference>
<dbReference type="Pfam" id="PF00196">
    <property type="entry name" value="GerE"/>
    <property type="match status" value="1"/>
</dbReference>
<dbReference type="RefSeq" id="WP_211549213.1">
    <property type="nucleotide sequence ID" value="NZ_JAGTUF010000011.1"/>
</dbReference>
<feature type="domain" description="HTH luxR-type" evidence="5">
    <location>
        <begin position="137"/>
        <end position="202"/>
    </location>
</feature>
<dbReference type="Pfam" id="PF00072">
    <property type="entry name" value="Response_reg"/>
    <property type="match status" value="1"/>
</dbReference>
<reference evidence="7 8" key="1">
    <citation type="submission" date="2021-04" db="EMBL/GenBank/DDBJ databases">
        <title>Magnetospirillum sulfuroxidans sp. nov., a facultative chemolithoautotrophic sulfur-oxidizing alphaproteobacterium isolated from freshwater sediment and proposals for Paramagetospirillum gen. nov., and Magnetospirillaceae fam. nov.</title>
        <authorList>
            <person name="Koziaeva V."/>
            <person name="Geelhoed J.S."/>
            <person name="Sorokin D.Y."/>
            <person name="Grouzdev D.S."/>
        </authorList>
    </citation>
    <scope>NUCLEOTIDE SEQUENCE [LARGE SCALE GENOMIC DNA]</scope>
    <source>
        <strain evidence="7 8">J10</strain>
    </source>
</reference>
<evidence type="ECO:0000313" key="8">
    <source>
        <dbReference type="Proteomes" id="UP000680714"/>
    </source>
</evidence>
<dbReference type="SUPFAM" id="SSF46894">
    <property type="entry name" value="C-terminal effector domain of the bipartite response regulators"/>
    <property type="match status" value="1"/>
</dbReference>
<keyword evidence="2" id="KW-0238">DNA-binding</keyword>
<evidence type="ECO:0000256" key="2">
    <source>
        <dbReference type="ARBA" id="ARBA00023125"/>
    </source>
</evidence>
<feature type="domain" description="Response regulatory" evidence="6">
    <location>
        <begin position="7"/>
        <end position="121"/>
    </location>
</feature>
<evidence type="ECO:0000259" key="5">
    <source>
        <dbReference type="PROSITE" id="PS50043"/>
    </source>
</evidence>
<gene>
    <name evidence="7" type="ORF">KEC16_12035</name>
</gene>
<keyword evidence="8" id="KW-1185">Reference proteome</keyword>
<keyword evidence="4" id="KW-0597">Phosphoprotein</keyword>
<dbReference type="InterPro" id="IPR011006">
    <property type="entry name" value="CheY-like_superfamily"/>
</dbReference>
<evidence type="ECO:0000256" key="1">
    <source>
        <dbReference type="ARBA" id="ARBA00023015"/>
    </source>
</evidence>